<dbReference type="InterPro" id="IPR036097">
    <property type="entry name" value="HisK_dim/P_sf"/>
</dbReference>
<organism evidence="12 13">
    <name type="scientific">Nitratireductor indicus C115</name>
    <dbReference type="NCBI Taxonomy" id="1231190"/>
    <lineage>
        <taxon>Bacteria</taxon>
        <taxon>Pseudomonadati</taxon>
        <taxon>Pseudomonadota</taxon>
        <taxon>Alphaproteobacteria</taxon>
        <taxon>Hyphomicrobiales</taxon>
        <taxon>Phyllobacteriaceae</taxon>
        <taxon>Nitratireductor</taxon>
    </lineage>
</organism>
<evidence type="ECO:0000256" key="4">
    <source>
        <dbReference type="ARBA" id="ARBA00022553"/>
    </source>
</evidence>
<comment type="catalytic activity">
    <reaction evidence="1">
        <text>ATP + protein L-histidine = ADP + protein N-phospho-L-histidine.</text>
        <dbReference type="EC" id="2.7.13.3"/>
    </reaction>
</comment>
<keyword evidence="8 10" id="KW-1133">Transmembrane helix</keyword>
<dbReference type="SUPFAM" id="SSF55874">
    <property type="entry name" value="ATPase domain of HSP90 chaperone/DNA topoisomerase II/histidine kinase"/>
    <property type="match status" value="1"/>
</dbReference>
<reference evidence="12 13" key="1">
    <citation type="journal article" date="2012" name="J. Bacteriol.">
        <title>Genome Sequence of Nitratireductor indicus Type Strain C115.</title>
        <authorList>
            <person name="Lai Q."/>
            <person name="Li G."/>
            <person name="Yu Z."/>
            <person name="Shao Z."/>
        </authorList>
    </citation>
    <scope>NUCLEOTIDE SEQUENCE [LARGE SCALE GENOMIC DNA]</scope>
    <source>
        <strain evidence="12 13">C115</strain>
    </source>
</reference>
<evidence type="ECO:0000256" key="8">
    <source>
        <dbReference type="ARBA" id="ARBA00022989"/>
    </source>
</evidence>
<evidence type="ECO:0000313" key="13">
    <source>
        <dbReference type="Proteomes" id="UP000007374"/>
    </source>
</evidence>
<dbReference type="Gene3D" id="3.30.565.10">
    <property type="entry name" value="Histidine kinase-like ATPase, C-terminal domain"/>
    <property type="match status" value="1"/>
</dbReference>
<dbReference type="PROSITE" id="PS50109">
    <property type="entry name" value="HIS_KIN"/>
    <property type="match status" value="1"/>
</dbReference>
<evidence type="ECO:0000256" key="5">
    <source>
        <dbReference type="ARBA" id="ARBA00022679"/>
    </source>
</evidence>
<dbReference type="InterPro" id="IPR003594">
    <property type="entry name" value="HATPase_dom"/>
</dbReference>
<evidence type="ECO:0000256" key="3">
    <source>
        <dbReference type="ARBA" id="ARBA00012438"/>
    </source>
</evidence>
<feature type="transmembrane region" description="Helical" evidence="10">
    <location>
        <begin position="169"/>
        <end position="192"/>
    </location>
</feature>
<dbReference type="SMART" id="SM00387">
    <property type="entry name" value="HATPase_c"/>
    <property type="match status" value="1"/>
</dbReference>
<feature type="domain" description="Histidine kinase" evidence="11">
    <location>
        <begin position="248"/>
        <end position="448"/>
    </location>
</feature>
<evidence type="ECO:0000256" key="10">
    <source>
        <dbReference type="SAM" id="Phobius"/>
    </source>
</evidence>
<name>K2P8K9_9HYPH</name>
<keyword evidence="9 10" id="KW-0472">Membrane</keyword>
<gene>
    <name evidence="12" type="ORF">NA8A_05973</name>
</gene>
<dbReference type="EMBL" id="AMSI01000003">
    <property type="protein sequence ID" value="EKF43556.1"/>
    <property type="molecule type" value="Genomic_DNA"/>
</dbReference>
<dbReference type="CDD" id="cd00082">
    <property type="entry name" value="HisKA"/>
    <property type="match status" value="1"/>
</dbReference>
<dbReference type="RefSeq" id="WP_009449756.1">
    <property type="nucleotide sequence ID" value="NZ_AMSI01000003.1"/>
</dbReference>
<evidence type="ECO:0000256" key="6">
    <source>
        <dbReference type="ARBA" id="ARBA00022692"/>
    </source>
</evidence>
<evidence type="ECO:0000256" key="7">
    <source>
        <dbReference type="ARBA" id="ARBA00022777"/>
    </source>
</evidence>
<dbReference type="Gene3D" id="1.10.287.130">
    <property type="match status" value="1"/>
</dbReference>
<dbReference type="GO" id="GO:0000155">
    <property type="term" value="F:phosphorelay sensor kinase activity"/>
    <property type="evidence" value="ECO:0007669"/>
    <property type="project" value="InterPro"/>
</dbReference>
<evidence type="ECO:0000256" key="9">
    <source>
        <dbReference type="ARBA" id="ARBA00023136"/>
    </source>
</evidence>
<comment type="subcellular location">
    <subcellularLocation>
        <location evidence="2">Membrane</location>
    </subcellularLocation>
</comment>
<dbReference type="Proteomes" id="UP000007374">
    <property type="component" value="Unassembled WGS sequence"/>
</dbReference>
<protein>
    <recommendedName>
        <fullName evidence="3">histidine kinase</fullName>
        <ecNumber evidence="3">2.7.13.3</ecNumber>
    </recommendedName>
</protein>
<evidence type="ECO:0000313" key="12">
    <source>
        <dbReference type="EMBL" id="EKF43556.1"/>
    </source>
</evidence>
<keyword evidence="5" id="KW-0808">Transferase</keyword>
<proteinExistence type="predicted"/>
<evidence type="ECO:0000259" key="11">
    <source>
        <dbReference type="PROSITE" id="PS50109"/>
    </source>
</evidence>
<dbReference type="InterPro" id="IPR003661">
    <property type="entry name" value="HisK_dim/P_dom"/>
</dbReference>
<dbReference type="InterPro" id="IPR004358">
    <property type="entry name" value="Sig_transdc_His_kin-like_C"/>
</dbReference>
<dbReference type="PANTHER" id="PTHR45436:SF5">
    <property type="entry name" value="SENSOR HISTIDINE KINASE TRCS"/>
    <property type="match status" value="1"/>
</dbReference>
<keyword evidence="13" id="KW-1185">Reference proteome</keyword>
<keyword evidence="7 12" id="KW-0418">Kinase</keyword>
<dbReference type="PANTHER" id="PTHR45436">
    <property type="entry name" value="SENSOR HISTIDINE KINASE YKOH"/>
    <property type="match status" value="1"/>
</dbReference>
<dbReference type="eggNOG" id="COG0642">
    <property type="taxonomic scope" value="Bacteria"/>
</dbReference>
<sequence>MSGGSLRLRLLLAGAVSVLAALALSALGLTLLFERHVERRIEAELRTDLTQVVAGLDRNTDGKIVMTKPAADPRFEQPLSGLYWQVEAEDTRLRSRSLWDAELSLPQDAPPDGAEHRHRIADGPAGEPLIVIERRITLPQRLRNEAVTVAVAIDAGEIDQAARAFRTDLLPYLGLLALFLIGAAYAQVAVGLSPLTAIRDRLSAIRAGKATRLDRSFPREIQPLATEIDALLDARDLQIRQARARAADLAHGLKTPLQVLAGDVERLRARDETPLADEIETLLESMRRHVDRELTRTRMAAGNPDARSDLARTAMQVMKVASRTPEGGRLAWKPALPEGLFARIDPDDLAEALGNLMENAARHARTAIAITARREDGRILLRIIDDGPGIPEAKIDDALKRGVRLDRAGGAAGLGLAIVQDIAEAWDARLTLENTEAGFTACLSLPAA</sequence>
<evidence type="ECO:0000256" key="2">
    <source>
        <dbReference type="ARBA" id="ARBA00004370"/>
    </source>
</evidence>
<dbReference type="InterPro" id="IPR050428">
    <property type="entry name" value="TCS_sensor_his_kinase"/>
</dbReference>
<keyword evidence="6 10" id="KW-0812">Transmembrane</keyword>
<evidence type="ECO:0000256" key="1">
    <source>
        <dbReference type="ARBA" id="ARBA00000085"/>
    </source>
</evidence>
<dbReference type="OrthoDB" id="9809567at2"/>
<dbReference type="InterPro" id="IPR036890">
    <property type="entry name" value="HATPase_C_sf"/>
</dbReference>
<dbReference type="PATRIC" id="fig|1231190.3.peg.1255"/>
<dbReference type="PRINTS" id="PR00344">
    <property type="entry name" value="BCTRLSENSOR"/>
</dbReference>
<dbReference type="SUPFAM" id="SSF47384">
    <property type="entry name" value="Homodimeric domain of signal transducing histidine kinase"/>
    <property type="match status" value="1"/>
</dbReference>
<comment type="caution">
    <text evidence="12">The sequence shown here is derived from an EMBL/GenBank/DDBJ whole genome shotgun (WGS) entry which is preliminary data.</text>
</comment>
<dbReference type="GO" id="GO:0005886">
    <property type="term" value="C:plasma membrane"/>
    <property type="evidence" value="ECO:0007669"/>
    <property type="project" value="TreeGrafter"/>
</dbReference>
<dbReference type="AlphaFoldDB" id="K2P8K9"/>
<keyword evidence="4" id="KW-0597">Phosphoprotein</keyword>
<dbReference type="EC" id="2.7.13.3" evidence="3"/>
<dbReference type="Pfam" id="PF02518">
    <property type="entry name" value="HATPase_c"/>
    <property type="match status" value="1"/>
</dbReference>
<dbReference type="STRING" id="721133.SAMN05216176_101108"/>
<dbReference type="InterPro" id="IPR005467">
    <property type="entry name" value="His_kinase_dom"/>
</dbReference>
<accession>K2P8K9</accession>